<dbReference type="InterPro" id="IPR045357">
    <property type="entry name" value="Aminopeptidase_N-like_N"/>
</dbReference>
<dbReference type="SUPFAM" id="SSF63737">
    <property type="entry name" value="Leukotriene A4 hydrolase N-terminal domain"/>
    <property type="match status" value="1"/>
</dbReference>
<dbReference type="HOGENOM" id="CLU_003705_3_0_1"/>
<dbReference type="GO" id="GO:0042277">
    <property type="term" value="F:peptide binding"/>
    <property type="evidence" value="ECO:0007669"/>
    <property type="project" value="TreeGrafter"/>
</dbReference>
<evidence type="ECO:0000256" key="4">
    <source>
        <dbReference type="ARBA" id="ARBA00022723"/>
    </source>
</evidence>
<dbReference type="Pfam" id="PF01433">
    <property type="entry name" value="Peptidase_M1"/>
    <property type="match status" value="1"/>
</dbReference>
<keyword evidence="12" id="KW-1185">Reference proteome</keyword>
<comment type="similarity">
    <text evidence="2">Belongs to the peptidase M1 family.</text>
</comment>
<dbReference type="GO" id="GO:1990593">
    <property type="term" value="F:nascent polypeptide-associated complex binding"/>
    <property type="evidence" value="ECO:0007669"/>
    <property type="project" value="EnsemblFungi"/>
</dbReference>
<feature type="domain" description="ERAP1-like C-terminal" evidence="9">
    <location>
        <begin position="525"/>
        <end position="793"/>
    </location>
</feature>
<dbReference type="InterPro" id="IPR050344">
    <property type="entry name" value="Peptidase_M1_aminopeptidases"/>
</dbReference>
<dbReference type="Pfam" id="PF17900">
    <property type="entry name" value="Peptidase_M1_N"/>
    <property type="match status" value="1"/>
</dbReference>
<evidence type="ECO:0000259" key="8">
    <source>
        <dbReference type="Pfam" id="PF01433"/>
    </source>
</evidence>
<dbReference type="GO" id="GO:0016020">
    <property type="term" value="C:membrane"/>
    <property type="evidence" value="ECO:0007669"/>
    <property type="project" value="TreeGrafter"/>
</dbReference>
<dbReference type="InterPro" id="IPR024571">
    <property type="entry name" value="ERAP1-like_C_dom"/>
</dbReference>
<dbReference type="GO" id="GO:0006508">
    <property type="term" value="P:proteolysis"/>
    <property type="evidence" value="ECO:0007669"/>
    <property type="project" value="UniProtKB-KW"/>
</dbReference>
<dbReference type="STRING" id="1071383.J7R6F0"/>
<dbReference type="Proteomes" id="UP000006310">
    <property type="component" value="Chromosome 5"/>
</dbReference>
<dbReference type="InterPro" id="IPR042097">
    <property type="entry name" value="Aminopeptidase_N-like_N_sf"/>
</dbReference>
<keyword evidence="5" id="KW-0378">Hydrolase</keyword>
<evidence type="ECO:0000259" key="9">
    <source>
        <dbReference type="Pfam" id="PF11838"/>
    </source>
</evidence>
<accession>J7R6F0</accession>
<dbReference type="Gene3D" id="1.10.390.10">
    <property type="entry name" value="Neutral Protease Domain 2"/>
    <property type="match status" value="1"/>
</dbReference>
<dbReference type="EMBL" id="HE978318">
    <property type="protein sequence ID" value="CCK70430.1"/>
    <property type="molecule type" value="Genomic_DNA"/>
</dbReference>
<evidence type="ECO:0000256" key="1">
    <source>
        <dbReference type="ARBA" id="ARBA00001947"/>
    </source>
</evidence>
<sequence length="835" mass="91610">MLALENGALPTEYRLALDFTQKQCQRFAGRAEIRLHAVRECTQFALHGSGLDVSMATLDLGLGGGGGGAQQLAVESDGGAGVLVFRLPEGPGAPVFAEGAAAWLTVVYTGVVHSDGTYGVFSGGPDCLATHAQPRWARTIYPCIDEPSVKCSYTLQLLVPPKHTAVSVSPGASSSPGEWLFERTKLLPTSLFAFSFGAYEKIMTTAVLQDDVKCPITVYGPRGAAVARAAFALDTMQKFLPQLEQFFQCKYPNKKCDLLLVPALEDKVMENSSMITAEASVVLLSSTQLASPEVQFQMQQLLVHEMVHQWVGCHVTFNSWDHLWFDEAFATWVANDVVSESQYWLGEHYTGVELRGTMLQEYTAAGSVASLSRSRAGDDRLHTSQLFEPFCYQKGINILRMLQRVLVDGGHWGLFQESMKQWFKDCHKGSVAPMDLWKISSDCLKTQNLPNFIYSWTHSQGFPLVTVTDTAGTIHIEQHVYPPLKHKNSEDVPYHVPLFGPAGQIAGQVLMTDRSLDVNRDQFAWLNDTAQGYYMVSYEDPAFYNTFVSMLQSGGMSDEQMAHIVRDIRQLATDGVAKQVHFDGIVTVLQSNKELPLTLPLALDTLLLAPLTDNVQELALKLTQGAPPAQTRAQLLVLCRNDKGTAAKCQELYANLFGGSRNHRTPLRELSGVLAVVVANMKTPNPWKKLAALATTTGATAVLPHIELPPGIAQTEAVHAVENATLASMGYVQHPDLVRKLLNYCSEHIDSRGIHVPLQTMARQSPAGSGAQSLWDWFNGNYAMWIKRHAGWSPETPQLLSILDTVIAARATANGDLPNAPDHWPAQWTARLIAV</sequence>
<evidence type="ECO:0000256" key="2">
    <source>
        <dbReference type="ARBA" id="ARBA00010136"/>
    </source>
</evidence>
<dbReference type="AlphaFoldDB" id="J7R6F0"/>
<dbReference type="Gene3D" id="2.60.40.1910">
    <property type="match status" value="1"/>
</dbReference>
<dbReference type="Gene3D" id="2.60.40.1730">
    <property type="entry name" value="tricorn interacting facor f3 domain"/>
    <property type="match status" value="1"/>
</dbReference>
<dbReference type="InterPro" id="IPR001930">
    <property type="entry name" value="Peptidase_M1"/>
</dbReference>
<dbReference type="KEGG" id="kng:KNAG_0E01680"/>
<dbReference type="GeneID" id="34526130"/>
<dbReference type="OrthoDB" id="10031169at2759"/>
<dbReference type="GO" id="GO:0008270">
    <property type="term" value="F:zinc ion binding"/>
    <property type="evidence" value="ECO:0007669"/>
    <property type="project" value="InterPro"/>
</dbReference>
<keyword evidence="6" id="KW-0862">Zinc</keyword>
<evidence type="ECO:0008006" key="13">
    <source>
        <dbReference type="Google" id="ProtNLM"/>
    </source>
</evidence>
<keyword evidence="7" id="KW-0482">Metalloprotease</keyword>
<evidence type="ECO:0000313" key="11">
    <source>
        <dbReference type="EMBL" id="CCK70430.1"/>
    </source>
</evidence>
<evidence type="ECO:0000256" key="5">
    <source>
        <dbReference type="ARBA" id="ARBA00022801"/>
    </source>
</evidence>
<name>J7R6F0_HUIN7</name>
<dbReference type="Gene3D" id="1.25.50.20">
    <property type="match status" value="1"/>
</dbReference>
<dbReference type="RefSeq" id="XP_022464676.1">
    <property type="nucleotide sequence ID" value="XM_022608151.1"/>
</dbReference>
<reference evidence="11 12" key="1">
    <citation type="journal article" date="2011" name="Proc. Natl. Acad. Sci. U.S.A.">
        <title>Evolutionary erosion of yeast sex chromosomes by mating-type switching accidents.</title>
        <authorList>
            <person name="Gordon J.L."/>
            <person name="Armisen D."/>
            <person name="Proux-Wera E."/>
            <person name="Oheigeartaigh S.S."/>
            <person name="Byrne K.P."/>
            <person name="Wolfe K.H."/>
        </authorList>
    </citation>
    <scope>NUCLEOTIDE SEQUENCE [LARGE SCALE GENOMIC DNA]</scope>
    <source>
        <strain evidence="12">ATCC MYA-139 / BCRC 22969 / CBS 8797 / CCRC 22969 / KCTC 17520 / NBRC 10181 / NCYC 3082</strain>
    </source>
</reference>
<keyword evidence="4" id="KW-0479">Metal-binding</keyword>
<dbReference type="SUPFAM" id="SSF55486">
    <property type="entry name" value="Metalloproteases ('zincins'), catalytic domain"/>
    <property type="match status" value="1"/>
</dbReference>
<dbReference type="OMA" id="ATWVAND"/>
<dbReference type="PANTHER" id="PTHR11533:SF299">
    <property type="entry name" value="AMINOPEPTIDASE"/>
    <property type="match status" value="1"/>
</dbReference>
<gene>
    <name evidence="11" type="primary">KNAG0E01680</name>
    <name evidence="11" type="ordered locus">KNAG_0E01680</name>
</gene>
<evidence type="ECO:0000256" key="7">
    <source>
        <dbReference type="ARBA" id="ARBA00023049"/>
    </source>
</evidence>
<dbReference type="Pfam" id="PF11838">
    <property type="entry name" value="ERAP1_C"/>
    <property type="match status" value="1"/>
</dbReference>
<feature type="domain" description="Aminopeptidase N-like N-terminal" evidence="10">
    <location>
        <begin position="10"/>
        <end position="191"/>
    </location>
</feature>
<keyword evidence="3" id="KW-0645">Protease</keyword>
<dbReference type="GO" id="GO:0070006">
    <property type="term" value="F:metalloaminopeptidase activity"/>
    <property type="evidence" value="ECO:0007669"/>
    <property type="project" value="TreeGrafter"/>
</dbReference>
<organism evidence="11 12">
    <name type="scientific">Huiozyma naganishii (strain ATCC MYA-139 / BCRC 22969 / CBS 8797 / KCTC 17520 / NBRC 10181 / NCYC 3082 / Yp74L-3)</name>
    <name type="common">Yeast</name>
    <name type="synonym">Kazachstania naganishii</name>
    <dbReference type="NCBI Taxonomy" id="1071383"/>
    <lineage>
        <taxon>Eukaryota</taxon>
        <taxon>Fungi</taxon>
        <taxon>Dikarya</taxon>
        <taxon>Ascomycota</taxon>
        <taxon>Saccharomycotina</taxon>
        <taxon>Saccharomycetes</taxon>
        <taxon>Saccharomycetales</taxon>
        <taxon>Saccharomycetaceae</taxon>
        <taxon>Huiozyma</taxon>
    </lineage>
</organism>
<proteinExistence type="inferred from homology"/>
<dbReference type="PRINTS" id="PR00756">
    <property type="entry name" value="ALADIPTASE"/>
</dbReference>
<dbReference type="GO" id="GO:0042254">
    <property type="term" value="P:ribosome biogenesis"/>
    <property type="evidence" value="ECO:0007669"/>
    <property type="project" value="EnsemblFungi"/>
</dbReference>
<dbReference type="InterPro" id="IPR014782">
    <property type="entry name" value="Peptidase_M1_dom"/>
</dbReference>
<dbReference type="GO" id="GO:2000765">
    <property type="term" value="P:regulation of cytoplasmic translation"/>
    <property type="evidence" value="ECO:0007669"/>
    <property type="project" value="EnsemblFungi"/>
</dbReference>
<dbReference type="InterPro" id="IPR027268">
    <property type="entry name" value="Peptidase_M4/M1_CTD_sf"/>
</dbReference>
<evidence type="ECO:0000313" key="12">
    <source>
        <dbReference type="Proteomes" id="UP000006310"/>
    </source>
</evidence>
<dbReference type="GO" id="GO:0043171">
    <property type="term" value="P:peptide catabolic process"/>
    <property type="evidence" value="ECO:0007669"/>
    <property type="project" value="TreeGrafter"/>
</dbReference>
<evidence type="ECO:0000259" key="10">
    <source>
        <dbReference type="Pfam" id="PF17900"/>
    </source>
</evidence>
<evidence type="ECO:0000256" key="3">
    <source>
        <dbReference type="ARBA" id="ARBA00022670"/>
    </source>
</evidence>
<comment type="cofactor">
    <cofactor evidence="1">
        <name>Zn(2+)</name>
        <dbReference type="ChEBI" id="CHEBI:29105"/>
    </cofactor>
</comment>
<reference evidence="12" key="2">
    <citation type="submission" date="2012-08" db="EMBL/GenBank/DDBJ databases">
        <title>Genome sequence of Kazachstania naganishii.</title>
        <authorList>
            <person name="Gordon J.L."/>
            <person name="Armisen D."/>
            <person name="Proux-Wera E."/>
            <person name="OhEigeartaigh S.S."/>
            <person name="Byrne K.P."/>
            <person name="Wolfe K.H."/>
        </authorList>
    </citation>
    <scope>NUCLEOTIDE SEQUENCE [LARGE SCALE GENOMIC DNA]</scope>
    <source>
        <strain evidence="12">ATCC MYA-139 / BCRC 22969 / CBS 8797 / CCRC 22969 / KCTC 17520 / NBRC 10181 / NCYC 3082</strain>
    </source>
</reference>
<evidence type="ECO:0000256" key="6">
    <source>
        <dbReference type="ARBA" id="ARBA00022833"/>
    </source>
</evidence>
<protein>
    <recommendedName>
        <fullName evidence="13">Aminopeptidase</fullName>
    </recommendedName>
</protein>
<dbReference type="GO" id="GO:0005854">
    <property type="term" value="C:nascent polypeptide-associated complex"/>
    <property type="evidence" value="ECO:0007669"/>
    <property type="project" value="EnsemblFungi"/>
</dbReference>
<dbReference type="PANTHER" id="PTHR11533">
    <property type="entry name" value="PROTEASE M1 ZINC METALLOPROTEASE"/>
    <property type="match status" value="1"/>
</dbReference>
<feature type="domain" description="Peptidase M1 membrane alanine aminopeptidase" evidence="8">
    <location>
        <begin position="231"/>
        <end position="456"/>
    </location>
</feature>
<dbReference type="eggNOG" id="KOG1046">
    <property type="taxonomic scope" value="Eukaryota"/>
</dbReference>